<sequence>MADFIQQIHLNDCLKLRKEVLWPSATLQECTEEGDDQALHFGYVKDQHIISCLSVFYRTPTRYQIRKFATQTAYQNQGIGSYLFKNVLQELINKQIETVYLNARTTAVRFYKKFQFQAFDKEFSKKNVTFLPMELDLTKWDMKTPTTK</sequence>
<dbReference type="GO" id="GO:0016747">
    <property type="term" value="F:acyltransferase activity, transferring groups other than amino-acyl groups"/>
    <property type="evidence" value="ECO:0007669"/>
    <property type="project" value="InterPro"/>
</dbReference>
<dbReference type="PROSITE" id="PS51186">
    <property type="entry name" value="GNAT"/>
    <property type="match status" value="1"/>
</dbReference>
<dbReference type="InterPro" id="IPR000182">
    <property type="entry name" value="GNAT_dom"/>
</dbReference>
<dbReference type="RefSeq" id="WP_008854148.1">
    <property type="nucleotide sequence ID" value="NZ_AGFR01000007.1"/>
</dbReference>
<evidence type="ECO:0000259" key="1">
    <source>
        <dbReference type="PROSITE" id="PS51186"/>
    </source>
</evidence>
<accession>G6F105</accession>
<dbReference type="eggNOG" id="COG0456">
    <property type="taxonomic scope" value="Bacteria"/>
</dbReference>
<dbReference type="OrthoDB" id="143110at2"/>
<dbReference type="Proteomes" id="UP000005939">
    <property type="component" value="Unassembled WGS sequence"/>
</dbReference>
<protein>
    <recommendedName>
        <fullName evidence="1">N-acetyltransferase domain-containing protein</fullName>
    </recommendedName>
</protein>
<name>G6F105_9PROT</name>
<proteinExistence type="predicted"/>
<organism evidence="2 3">
    <name type="scientific">Commensalibacter intestini A911</name>
    <dbReference type="NCBI Taxonomy" id="1088868"/>
    <lineage>
        <taxon>Bacteria</taxon>
        <taxon>Pseudomonadati</taxon>
        <taxon>Pseudomonadota</taxon>
        <taxon>Alphaproteobacteria</taxon>
        <taxon>Acetobacterales</taxon>
        <taxon>Acetobacteraceae</taxon>
    </lineage>
</organism>
<gene>
    <name evidence="2" type="ORF">CIN_11580</name>
</gene>
<dbReference type="CDD" id="cd04301">
    <property type="entry name" value="NAT_SF"/>
    <property type="match status" value="1"/>
</dbReference>
<dbReference type="AlphaFoldDB" id="G6F105"/>
<dbReference type="Gene3D" id="3.40.630.30">
    <property type="match status" value="1"/>
</dbReference>
<comment type="caution">
    <text evidence="2">The sequence shown here is derived from an EMBL/GenBank/DDBJ whole genome shotgun (WGS) entry which is preliminary data.</text>
</comment>
<feature type="domain" description="N-acetyltransferase" evidence="1">
    <location>
        <begin position="1"/>
        <end position="138"/>
    </location>
</feature>
<dbReference type="SUPFAM" id="SSF55729">
    <property type="entry name" value="Acyl-CoA N-acyltransferases (Nat)"/>
    <property type="match status" value="1"/>
</dbReference>
<dbReference type="Pfam" id="PF13673">
    <property type="entry name" value="Acetyltransf_10"/>
    <property type="match status" value="1"/>
</dbReference>
<evidence type="ECO:0000313" key="2">
    <source>
        <dbReference type="EMBL" id="EHD13799.1"/>
    </source>
</evidence>
<reference evidence="2 3" key="1">
    <citation type="submission" date="2011-10" db="EMBL/GenBank/DDBJ databases">
        <title>Genome Sequence of Commensalibacter intestini A911, isolated from Drosophila gut.</title>
        <authorList>
            <person name="Lee W.-J."/>
            <person name="Kim E.-K."/>
        </authorList>
    </citation>
    <scope>NUCLEOTIDE SEQUENCE [LARGE SCALE GENOMIC DNA]</scope>
    <source>
        <strain evidence="2 3">A911</strain>
    </source>
</reference>
<evidence type="ECO:0000313" key="3">
    <source>
        <dbReference type="Proteomes" id="UP000005939"/>
    </source>
</evidence>
<dbReference type="InterPro" id="IPR016181">
    <property type="entry name" value="Acyl_CoA_acyltransferase"/>
</dbReference>
<dbReference type="EMBL" id="AGFR01000007">
    <property type="protein sequence ID" value="EHD13799.1"/>
    <property type="molecule type" value="Genomic_DNA"/>
</dbReference>